<dbReference type="SUPFAM" id="SSF53613">
    <property type="entry name" value="Ribokinase-like"/>
    <property type="match status" value="1"/>
</dbReference>
<dbReference type="PIRSF" id="PIRSF000513">
    <property type="entry name" value="Thz_kinase"/>
    <property type="match status" value="1"/>
</dbReference>
<keyword evidence="5 11" id="KW-0479">Metal-binding</keyword>
<evidence type="ECO:0000256" key="5">
    <source>
        <dbReference type="ARBA" id="ARBA00022723"/>
    </source>
</evidence>
<proteinExistence type="inferred from homology"/>
<comment type="similarity">
    <text evidence="11">Belongs to the Thz kinase family.</text>
</comment>
<evidence type="ECO:0000256" key="9">
    <source>
        <dbReference type="ARBA" id="ARBA00022842"/>
    </source>
</evidence>
<evidence type="ECO:0000313" key="13">
    <source>
        <dbReference type="Proteomes" id="UP001321741"/>
    </source>
</evidence>
<dbReference type="GO" id="GO:0016301">
    <property type="term" value="F:kinase activity"/>
    <property type="evidence" value="ECO:0007669"/>
    <property type="project" value="UniProtKB-KW"/>
</dbReference>
<evidence type="ECO:0000256" key="8">
    <source>
        <dbReference type="ARBA" id="ARBA00022840"/>
    </source>
</evidence>
<dbReference type="InterPro" id="IPR000417">
    <property type="entry name" value="Hyethyz_kinase"/>
</dbReference>
<dbReference type="Proteomes" id="UP001321741">
    <property type="component" value="Chromosome"/>
</dbReference>
<reference evidence="12 13" key="1">
    <citation type="journal article" date="2023" name="Microbiol. Spectr.">
        <title>Symbiosis of Carpenter Bees with Uncharacterized Lactic Acid Bacteria Showing NAD Auxotrophy.</title>
        <authorList>
            <person name="Kawasaki S."/>
            <person name="Ozawa K."/>
            <person name="Mori T."/>
            <person name="Yamamoto A."/>
            <person name="Ito M."/>
            <person name="Ohkuma M."/>
            <person name="Sakamoto M."/>
            <person name="Matsutani M."/>
        </authorList>
    </citation>
    <scope>NUCLEOTIDE SEQUENCE [LARGE SCALE GENOMIC DNA]</scope>
    <source>
        <strain evidence="12 13">Kim32-2</strain>
    </source>
</reference>
<dbReference type="PRINTS" id="PR01099">
    <property type="entry name" value="HYETHTZKNASE"/>
</dbReference>
<keyword evidence="13" id="KW-1185">Reference proteome</keyword>
<gene>
    <name evidence="11 12" type="primary">thiM</name>
    <name evidence="12" type="ORF">KIM322_14110</name>
</gene>
<feature type="binding site" evidence="11">
    <location>
        <position position="117"/>
    </location>
    <ligand>
        <name>ATP</name>
        <dbReference type="ChEBI" id="CHEBI:30616"/>
    </ligand>
</feature>
<dbReference type="InterPro" id="IPR029056">
    <property type="entry name" value="Ribokinase-like"/>
</dbReference>
<dbReference type="Pfam" id="PF02110">
    <property type="entry name" value="HK"/>
    <property type="match status" value="1"/>
</dbReference>
<evidence type="ECO:0000256" key="11">
    <source>
        <dbReference type="HAMAP-Rule" id="MF_00228"/>
    </source>
</evidence>
<dbReference type="Gene3D" id="3.40.1190.20">
    <property type="match status" value="1"/>
</dbReference>
<evidence type="ECO:0000256" key="2">
    <source>
        <dbReference type="ARBA" id="ARBA00001946"/>
    </source>
</evidence>
<keyword evidence="6 11" id="KW-0547">Nucleotide-binding</keyword>
<accession>A0ABN6SLJ7</accession>
<evidence type="ECO:0000256" key="6">
    <source>
        <dbReference type="ARBA" id="ARBA00022741"/>
    </source>
</evidence>
<comment type="catalytic activity">
    <reaction evidence="1 11">
        <text>5-(2-hydroxyethyl)-4-methylthiazole + ATP = 4-methyl-5-(2-phosphooxyethyl)-thiazole + ADP + H(+)</text>
        <dbReference type="Rhea" id="RHEA:24212"/>
        <dbReference type="ChEBI" id="CHEBI:15378"/>
        <dbReference type="ChEBI" id="CHEBI:17957"/>
        <dbReference type="ChEBI" id="CHEBI:30616"/>
        <dbReference type="ChEBI" id="CHEBI:58296"/>
        <dbReference type="ChEBI" id="CHEBI:456216"/>
        <dbReference type="EC" id="2.7.1.50"/>
    </reaction>
</comment>
<sequence>MQIDMLNKVRGQNPVVLNVANFVTVQDVANALNAIGASPIMSKEVAEAEEMVKMAGSVTINLGTLTKEQVIQMRTIGTLANQFHKPVVLDPVAVGAVHYRLETALDLLASFPVSIIRGNAGEIAALGGFDWRAHGIDAGTGSGNLDQITKQTATKFHCVVIASGATDTISDGKTVAHIYNGTSLFQAHVGSGDMLSSIVAAFAAVCDDPYAAAQAATLIFAATGEKLALDQPALGPGTFGSHLMDYLNKLQTTDFDQIARFD</sequence>
<evidence type="ECO:0000256" key="10">
    <source>
        <dbReference type="ARBA" id="ARBA00022977"/>
    </source>
</evidence>
<keyword evidence="9 11" id="KW-0460">Magnesium</keyword>
<evidence type="ECO:0000256" key="4">
    <source>
        <dbReference type="ARBA" id="ARBA00022679"/>
    </source>
</evidence>
<evidence type="ECO:0000256" key="3">
    <source>
        <dbReference type="ARBA" id="ARBA00004868"/>
    </source>
</evidence>
<evidence type="ECO:0000313" key="12">
    <source>
        <dbReference type="EMBL" id="BDR61150.1"/>
    </source>
</evidence>
<comment type="function">
    <text evidence="11">Catalyzes the phosphorylation of the hydroxyl group of 4-methyl-5-beta-hydroxyethylthiazole (THZ).</text>
</comment>
<name>A0ABN6SLJ7_9LACO</name>
<comment type="pathway">
    <text evidence="3 11">Cofactor biosynthesis; thiamine diphosphate biosynthesis; 4-methyl-5-(2-phosphoethyl)-thiazole from 5-(2-hydroxyethyl)-4-methylthiazole: step 1/1.</text>
</comment>
<feature type="binding site" evidence="11">
    <location>
        <position position="41"/>
    </location>
    <ligand>
        <name>substrate</name>
    </ligand>
</feature>
<feature type="binding site" evidence="11">
    <location>
        <position position="163"/>
    </location>
    <ligand>
        <name>ATP</name>
        <dbReference type="ChEBI" id="CHEBI:30616"/>
    </ligand>
</feature>
<evidence type="ECO:0000256" key="1">
    <source>
        <dbReference type="ARBA" id="ARBA00001771"/>
    </source>
</evidence>
<keyword evidence="8 11" id="KW-0067">ATP-binding</keyword>
<dbReference type="RefSeq" id="WP_317637378.1">
    <property type="nucleotide sequence ID" value="NZ_AP026803.1"/>
</dbReference>
<dbReference type="HAMAP" id="MF_00228">
    <property type="entry name" value="Thz_kinase"/>
    <property type="match status" value="1"/>
</dbReference>
<feature type="binding site" evidence="11">
    <location>
        <position position="190"/>
    </location>
    <ligand>
        <name>substrate</name>
    </ligand>
</feature>
<dbReference type="EC" id="2.7.1.50" evidence="11"/>
<dbReference type="CDD" id="cd01170">
    <property type="entry name" value="THZ_kinase"/>
    <property type="match status" value="1"/>
</dbReference>
<organism evidence="12 13">
    <name type="scientific">Lactobacillus xylocopicola</name>
    <dbReference type="NCBI Taxonomy" id="2976676"/>
    <lineage>
        <taxon>Bacteria</taxon>
        <taxon>Bacillati</taxon>
        <taxon>Bacillota</taxon>
        <taxon>Bacilli</taxon>
        <taxon>Lactobacillales</taxon>
        <taxon>Lactobacillaceae</taxon>
        <taxon>Lactobacillus</taxon>
    </lineage>
</organism>
<evidence type="ECO:0000256" key="7">
    <source>
        <dbReference type="ARBA" id="ARBA00022777"/>
    </source>
</evidence>
<keyword evidence="10 11" id="KW-0784">Thiamine biosynthesis</keyword>
<comment type="cofactor">
    <cofactor evidence="2 11">
        <name>Mg(2+)</name>
        <dbReference type="ChEBI" id="CHEBI:18420"/>
    </cofactor>
</comment>
<keyword evidence="4 11" id="KW-0808">Transferase</keyword>
<keyword evidence="7 11" id="KW-0418">Kinase</keyword>
<dbReference type="EMBL" id="AP026803">
    <property type="protein sequence ID" value="BDR61150.1"/>
    <property type="molecule type" value="Genomic_DNA"/>
</dbReference>
<dbReference type="NCBIfam" id="NF006830">
    <property type="entry name" value="PRK09355.1"/>
    <property type="match status" value="1"/>
</dbReference>
<protein>
    <recommendedName>
        <fullName evidence="11">Hydroxyethylthiazole kinase</fullName>
        <ecNumber evidence="11">2.7.1.50</ecNumber>
    </recommendedName>
    <alternativeName>
        <fullName evidence="11">4-methyl-5-beta-hydroxyethylthiazole kinase</fullName>
        <shortName evidence="11">TH kinase</shortName>
        <shortName evidence="11">Thz kinase</shortName>
    </alternativeName>
</protein>